<organism evidence="1 2">
    <name type="scientific">Lactococcus taiwanensis</name>
    <dbReference type="NCBI Taxonomy" id="1151742"/>
    <lineage>
        <taxon>Bacteria</taxon>
        <taxon>Bacillati</taxon>
        <taxon>Bacillota</taxon>
        <taxon>Bacilli</taxon>
        <taxon>Lactobacillales</taxon>
        <taxon>Streptococcaceae</taxon>
        <taxon>Lactococcus</taxon>
    </lineage>
</organism>
<evidence type="ECO:0000313" key="1">
    <source>
        <dbReference type="EMBL" id="QSE76689.1"/>
    </source>
</evidence>
<gene>
    <name evidence="1" type="ORF">JW886_09595</name>
</gene>
<dbReference type="Gene3D" id="1.10.1220.10">
    <property type="entry name" value="Met repressor-like"/>
    <property type="match status" value="1"/>
</dbReference>
<keyword evidence="2" id="KW-1185">Reference proteome</keyword>
<reference evidence="1 2" key="1">
    <citation type="submission" date="2021-02" db="EMBL/GenBank/DDBJ databases">
        <title>Complete genome sequence of Lactococcus lactis strain K_LL004.</title>
        <authorList>
            <person name="Kim H.B."/>
        </authorList>
    </citation>
    <scope>NUCLEOTIDE SEQUENCE [LARGE SCALE GENOMIC DNA]</scope>
    <source>
        <strain evidence="1 2">K_LL004</strain>
    </source>
</reference>
<protein>
    <submittedName>
        <fullName evidence="1">Type II toxin-antitoxin system RelB/DinJ family antitoxin</fullName>
    </submittedName>
</protein>
<dbReference type="InterPro" id="IPR007337">
    <property type="entry name" value="RelB/DinJ"/>
</dbReference>
<dbReference type="RefSeq" id="WP_205871975.1">
    <property type="nucleotide sequence ID" value="NZ_CP070872.1"/>
</dbReference>
<dbReference type="EMBL" id="CP070872">
    <property type="protein sequence ID" value="QSE76689.1"/>
    <property type="molecule type" value="Genomic_DNA"/>
</dbReference>
<dbReference type="KEGG" id="lti:JW886_09595"/>
<accession>A0AA45KG79</accession>
<dbReference type="Pfam" id="PF04221">
    <property type="entry name" value="RelB"/>
    <property type="match status" value="1"/>
</dbReference>
<name>A0AA45KG79_9LACT</name>
<dbReference type="Proteomes" id="UP000663608">
    <property type="component" value="Chromosome"/>
</dbReference>
<sequence>MSVIQVSARVDKNLKEEAQKVLAKQGLDIPTVIKMLITKTAYEQQVPLMLTSSPSVSYPEGWFSADRVENRNKIAGMTSQVEAKTLDFSKKKDIEEFFDEDFSEYEDLFSGTK</sequence>
<evidence type="ECO:0000313" key="2">
    <source>
        <dbReference type="Proteomes" id="UP000663608"/>
    </source>
</evidence>
<dbReference type="AlphaFoldDB" id="A0AA45KG79"/>
<proteinExistence type="predicted"/>
<dbReference type="InterPro" id="IPR013321">
    <property type="entry name" value="Arc_rbn_hlx_hlx"/>
</dbReference>
<dbReference type="GO" id="GO:0006355">
    <property type="term" value="P:regulation of DNA-templated transcription"/>
    <property type="evidence" value="ECO:0007669"/>
    <property type="project" value="InterPro"/>
</dbReference>